<feature type="region of interest" description="Disordered" evidence="1">
    <location>
        <begin position="1"/>
        <end position="33"/>
    </location>
</feature>
<evidence type="ECO:0000256" key="1">
    <source>
        <dbReference type="SAM" id="MobiDB-lite"/>
    </source>
</evidence>
<reference evidence="3 4" key="1">
    <citation type="submission" date="2024-02" db="EMBL/GenBank/DDBJ databases">
        <title>A novel Wenzhouxiangellaceae bacterium, isolated from coastal sediments.</title>
        <authorList>
            <person name="Du Z.-J."/>
            <person name="Ye Y.-Q."/>
            <person name="Zhang X.-Y."/>
        </authorList>
    </citation>
    <scope>NUCLEOTIDE SEQUENCE [LARGE SCALE GENOMIC DNA]</scope>
    <source>
        <strain evidence="3 4">CH-27</strain>
    </source>
</reference>
<dbReference type="InterPro" id="IPR002816">
    <property type="entry name" value="TraB/PrgY/GumN_fam"/>
</dbReference>
<feature type="transmembrane region" description="Helical" evidence="2">
    <location>
        <begin position="410"/>
        <end position="433"/>
    </location>
</feature>
<keyword evidence="4" id="KW-1185">Reference proteome</keyword>
<evidence type="ECO:0000313" key="3">
    <source>
        <dbReference type="EMBL" id="MEJ8568186.1"/>
    </source>
</evidence>
<dbReference type="Pfam" id="PF01963">
    <property type="entry name" value="TraB_PrgY_gumN"/>
    <property type="match status" value="1"/>
</dbReference>
<feature type="transmembrane region" description="Helical" evidence="2">
    <location>
        <begin position="352"/>
        <end position="373"/>
    </location>
</feature>
<keyword evidence="2" id="KW-0812">Transmembrane</keyword>
<evidence type="ECO:0000313" key="4">
    <source>
        <dbReference type="Proteomes" id="UP001359886"/>
    </source>
</evidence>
<dbReference type="InterPro" id="IPR005230">
    <property type="entry name" value="TraB_bac"/>
</dbReference>
<dbReference type="PANTHER" id="PTHR21530:SF7">
    <property type="entry name" value="TRAB DOMAIN-CONTAINING PROTEIN"/>
    <property type="match status" value="1"/>
</dbReference>
<dbReference type="CDD" id="cd14726">
    <property type="entry name" value="TraB_PrgY-like"/>
    <property type="match status" value="1"/>
</dbReference>
<dbReference type="PANTHER" id="PTHR21530">
    <property type="entry name" value="PHEROMONE SHUTDOWN PROTEIN"/>
    <property type="match status" value="1"/>
</dbReference>
<feature type="transmembrane region" description="Helical" evidence="2">
    <location>
        <begin position="322"/>
        <end position="345"/>
    </location>
</feature>
<feature type="compositionally biased region" description="Low complexity" evidence="1">
    <location>
        <begin position="1"/>
        <end position="26"/>
    </location>
</feature>
<keyword evidence="2" id="KW-1133">Transmembrane helix</keyword>
<dbReference type="AlphaFoldDB" id="A0AAW9REI2"/>
<dbReference type="NCBIfam" id="TIGR00261">
    <property type="entry name" value="traB"/>
    <property type="match status" value="1"/>
</dbReference>
<evidence type="ECO:0000256" key="2">
    <source>
        <dbReference type="SAM" id="Phobius"/>
    </source>
</evidence>
<protein>
    <submittedName>
        <fullName evidence="3">TraB/GumN family protein</fullName>
    </submittedName>
</protein>
<feature type="transmembrane region" description="Helical" evidence="2">
    <location>
        <begin position="299"/>
        <end position="316"/>
    </location>
</feature>
<name>A0AAW9REI2_9GAMM</name>
<organism evidence="3 4">
    <name type="scientific">Elongatibacter sediminis</name>
    <dbReference type="NCBI Taxonomy" id="3119006"/>
    <lineage>
        <taxon>Bacteria</taxon>
        <taxon>Pseudomonadati</taxon>
        <taxon>Pseudomonadota</taxon>
        <taxon>Gammaproteobacteria</taxon>
        <taxon>Chromatiales</taxon>
        <taxon>Wenzhouxiangellaceae</taxon>
        <taxon>Elongatibacter</taxon>
    </lineage>
</organism>
<dbReference type="EMBL" id="JAZHOG010000007">
    <property type="protein sequence ID" value="MEJ8568186.1"/>
    <property type="molecule type" value="Genomic_DNA"/>
</dbReference>
<dbReference type="InterPro" id="IPR046345">
    <property type="entry name" value="TraB_PrgY-like"/>
</dbReference>
<comment type="caution">
    <text evidence="3">The sequence shown here is derived from an EMBL/GenBank/DDBJ whole genome shotgun (WGS) entry which is preliminary data.</text>
</comment>
<gene>
    <name evidence="3" type="ORF">V3330_11160</name>
</gene>
<proteinExistence type="predicted"/>
<dbReference type="RefSeq" id="WP_354695509.1">
    <property type="nucleotide sequence ID" value="NZ_JAZHOG010000007.1"/>
</dbReference>
<sequence length="437" mass="47389">MSTSTESTSTDVELTAAASAVPATPADTEKNASLEQPVRTLRRDGTEYTLIGTAHVSRASADAVAELAQSGRFDAIAVELCPARFEAMTSERKWTDLDLYRIVREGKAGLVMANLALSAYQRRIAEQFGIEPGAEMRAAATAAAEQNIPLQLIDRDLALTLRRSYASVPWYKRMYLMAGLALGMVSSDEIDEEAIERLKEGDILESTFTEFAQQSPELFEALIRERDRYMAARLRQENPPVDDGEPGNDGSAEPRRVLVVIGAGHMEGLVDHLGESEESPAAECAALEASPPRARWPRIIPWAIMVLVLAGFAIGFSRSPELGWQLVLIWVAINGGLAAVGALIARGHPLTVLSAIVAAPLTSLNPTIAAGMVTGLVESWLRKPRIADLERLHLDIVTAAGWWRNPATRILLVFFFSNLGSAIGTWVAGFKIFEALS</sequence>
<accession>A0AAW9REI2</accession>
<dbReference type="Proteomes" id="UP001359886">
    <property type="component" value="Unassembled WGS sequence"/>
</dbReference>
<keyword evidence="2" id="KW-0472">Membrane</keyword>